<protein>
    <recommendedName>
        <fullName evidence="4">Pet127-domain-containing protein</fullName>
    </recommendedName>
</protein>
<dbReference type="AlphaFoldDB" id="A0A8H3GBH6"/>
<feature type="region of interest" description="Disordered" evidence="1">
    <location>
        <begin position="42"/>
        <end position="74"/>
    </location>
</feature>
<feature type="region of interest" description="Disordered" evidence="1">
    <location>
        <begin position="154"/>
        <end position="179"/>
    </location>
</feature>
<keyword evidence="3" id="KW-1185">Reference proteome</keyword>
<feature type="compositionally biased region" description="Basic and acidic residues" evidence="1">
    <location>
        <begin position="820"/>
        <end position="837"/>
    </location>
</feature>
<feature type="compositionally biased region" description="Polar residues" evidence="1">
    <location>
        <begin position="44"/>
        <end position="68"/>
    </location>
</feature>
<feature type="region of interest" description="Disordered" evidence="1">
    <location>
        <begin position="243"/>
        <end position="276"/>
    </location>
</feature>
<comment type="caution">
    <text evidence="2">The sequence shown here is derived from an EMBL/GenBank/DDBJ whole genome shotgun (WGS) entry which is preliminary data.</text>
</comment>
<feature type="region of interest" description="Disordered" evidence="1">
    <location>
        <begin position="106"/>
        <end position="126"/>
    </location>
</feature>
<dbReference type="PANTHER" id="PTHR31014">
    <property type="entry name" value="MITOCHONDRIAL TRANSLATION SYSTEM COMPONENT PET127-RELATED"/>
    <property type="match status" value="1"/>
</dbReference>
<evidence type="ECO:0000256" key="1">
    <source>
        <dbReference type="SAM" id="MobiDB-lite"/>
    </source>
</evidence>
<evidence type="ECO:0000313" key="2">
    <source>
        <dbReference type="EMBL" id="CAF9936696.1"/>
    </source>
</evidence>
<feature type="compositionally biased region" description="Basic residues" evidence="1">
    <location>
        <begin position="243"/>
        <end position="252"/>
    </location>
</feature>
<dbReference type="GO" id="GO:0000964">
    <property type="term" value="P:mitochondrial RNA 5'-end processing"/>
    <property type="evidence" value="ECO:0007669"/>
    <property type="project" value="TreeGrafter"/>
</dbReference>
<feature type="region of interest" description="Disordered" evidence="1">
    <location>
        <begin position="776"/>
        <end position="856"/>
    </location>
</feature>
<dbReference type="PANTHER" id="PTHR31014:SF0">
    <property type="entry name" value="MITOCHONDRIAL TRANSLATION SYSTEM COMPONENT PET127-RELATED"/>
    <property type="match status" value="1"/>
</dbReference>
<accession>A0A8H3GBH6</accession>
<evidence type="ECO:0000313" key="3">
    <source>
        <dbReference type="Proteomes" id="UP000664521"/>
    </source>
</evidence>
<organism evidence="2 3">
    <name type="scientific">Heterodermia speciosa</name>
    <dbReference type="NCBI Taxonomy" id="116794"/>
    <lineage>
        <taxon>Eukaryota</taxon>
        <taxon>Fungi</taxon>
        <taxon>Dikarya</taxon>
        <taxon>Ascomycota</taxon>
        <taxon>Pezizomycotina</taxon>
        <taxon>Lecanoromycetes</taxon>
        <taxon>OSLEUM clade</taxon>
        <taxon>Lecanoromycetidae</taxon>
        <taxon>Caliciales</taxon>
        <taxon>Physciaceae</taxon>
        <taxon>Heterodermia</taxon>
    </lineage>
</organism>
<evidence type="ECO:0008006" key="4">
    <source>
        <dbReference type="Google" id="ProtNLM"/>
    </source>
</evidence>
<sequence length="1053" mass="118241">MSPRLPNGVLAPSQLRLCLPCRLRHVPQCKCFNPRYQHAEASQLGKNTPEASLVSSQPDHGDGSNDSEGNAAGPHAAELQQLLQRQFAERRLQNMKKLGLGQTIQTGGKKIEGSGESQATDLSEKEKVVKLSRSRRQQRLKSSVFASPIRRKFPQNAAIPTSNEPKKATSPKPSHHQQVIATENQGPQSTIPLLNLHAQVEKLKKALEIDDKKKCASQFRLSKMKASQVQAKSAIAIRRIKPSKAQAKKVARKVPSGLNTPKRSPPRPASRGVGEVEDRLLSGTALAKSALVKKVKESRRETVTSEKSDQTRVRLPRRTGSGQNAVIELIDARALEISAVEVDQPPVPGLSFGLERVLFNPGVYHLQDPRSRVYNFDPYLEKIMPVSEFDFSALKAYITSSGDETLKEIARSNGKRYIGSSSSMTSVLAHFHYLLSQWREIGTGMLSNKFPKSASKSFTVIQKAPTAVFLRWRDGTYAIDADKQFANANILMMLGKSLEKLLTLEKDGFERYRKSSEDTVPPEERNAPESYHYSTMGDFLMRSQLDAHDARLPGSGMFDLKTRAVVSVRMDYQEVEKGMGYEIKKRLGEWESYEREYYDMIRSTMLKYSLQVRMGRMDGIFVAYHNTQRIFGFQYISLAEMDAALHGQWDTTLGDQEFKVSLELLNKVLDRATKKYPEQSLRIHFETREAQTPFMYIFAEPVTETQIQEIQSENDAEIAAYEREILGLHDDIEGAPQQDEDGKWADLHADVEKEIEKDEVSMNSPVADSSVLSEAFKPDQSEPQGLQVANKGPLWNKAPSQSGPGEPITTAPDAVDMDGEDGKELELSNKSDEERPIEQQLESQETQENFRKHDVSVHEEVEEITAGVSVSEEGKDLVHREETLYEAANGSHLQGPKEESEDLLLAADVPSDNAHAQEAAAVPPSNEVLAMTLTVRNKVNGCYVSRPENLSSKHRWSVEYAMAEVGNSDKAWNLYQASQTRRAKAFDRGDEDDEDDENRQVNWFISNLRELSKKGHEWRQKQDKLDRERPRYILGQSSAKVETYKGEHSETNG</sequence>
<proteinExistence type="predicted"/>
<dbReference type="Proteomes" id="UP000664521">
    <property type="component" value="Unassembled WGS sequence"/>
</dbReference>
<dbReference type="InterPro" id="IPR013943">
    <property type="entry name" value="Pet127"/>
</dbReference>
<dbReference type="Pfam" id="PF08634">
    <property type="entry name" value="Pet127"/>
    <property type="match status" value="1"/>
</dbReference>
<dbReference type="EMBL" id="CAJPDS010000094">
    <property type="protein sequence ID" value="CAF9936696.1"/>
    <property type="molecule type" value="Genomic_DNA"/>
</dbReference>
<gene>
    <name evidence="2" type="ORF">HETSPECPRED_010417</name>
</gene>
<reference evidence="2" key="1">
    <citation type="submission" date="2021-03" db="EMBL/GenBank/DDBJ databases">
        <authorList>
            <person name="Tagirdzhanova G."/>
        </authorList>
    </citation>
    <scope>NUCLEOTIDE SEQUENCE</scope>
</reference>
<dbReference type="OrthoDB" id="10249045at2759"/>
<name>A0A8H3GBH6_9LECA</name>
<dbReference type="GO" id="GO:0005740">
    <property type="term" value="C:mitochondrial envelope"/>
    <property type="evidence" value="ECO:0007669"/>
    <property type="project" value="TreeGrafter"/>
</dbReference>